<sequence length="284" mass="32093">MPSQMGSPAGVHKSQTRRTFDKVPMIDIPVIKQPFERIAMDVIGPLEKPKAGHRFNLVIVDNSTRYHKAIPFRTVTARNIADELVKAFFDDICIFYMSLGEHPDHPCAVLERLRKHGTTVGPGKAKVPGEVVQYLGHIVGSGRLEPLFTKVEAVKSSRKPKMKSQLRLFFGLTDYYQKFSKNYASLAQPLSDLTRKDIPDRIPWQSHDQQAFNELKMVLFSQLILHSLDNSRLFKLQTDASDFVLSQGAVLSKDLANGEHPVFTEVATKERNFSKMEKVGSRKT</sequence>
<reference evidence="4" key="1">
    <citation type="submission" date="2023-07" db="EMBL/GenBank/DDBJ databases">
        <title>Chromosome-level genome assembly of Artemia franciscana.</title>
        <authorList>
            <person name="Jo E."/>
        </authorList>
    </citation>
    <scope>NUCLEOTIDE SEQUENCE</scope>
    <source>
        <tissue evidence="4">Whole body</tissue>
    </source>
</reference>
<dbReference type="InterPro" id="IPR043502">
    <property type="entry name" value="DNA/RNA_pol_sf"/>
</dbReference>
<dbReference type="InterPro" id="IPR012337">
    <property type="entry name" value="RNaseH-like_sf"/>
</dbReference>
<proteinExistence type="predicted"/>
<dbReference type="AlphaFoldDB" id="A0AA88L245"/>
<evidence type="ECO:0000259" key="3">
    <source>
        <dbReference type="Pfam" id="PF17919"/>
    </source>
</evidence>
<organism evidence="4 5">
    <name type="scientific">Artemia franciscana</name>
    <name type="common">Brine shrimp</name>
    <name type="synonym">Artemia sanfranciscana</name>
    <dbReference type="NCBI Taxonomy" id="6661"/>
    <lineage>
        <taxon>Eukaryota</taxon>
        <taxon>Metazoa</taxon>
        <taxon>Ecdysozoa</taxon>
        <taxon>Arthropoda</taxon>
        <taxon>Crustacea</taxon>
        <taxon>Branchiopoda</taxon>
        <taxon>Anostraca</taxon>
        <taxon>Artemiidae</taxon>
        <taxon>Artemia</taxon>
    </lineage>
</organism>
<keyword evidence="5" id="KW-1185">Reference proteome</keyword>
<keyword evidence="2" id="KW-0511">Multifunctional enzyme</keyword>
<dbReference type="SUPFAM" id="SSF56672">
    <property type="entry name" value="DNA/RNA polymerases"/>
    <property type="match status" value="1"/>
</dbReference>
<dbReference type="Gene3D" id="3.30.70.270">
    <property type="match status" value="2"/>
</dbReference>
<dbReference type="Proteomes" id="UP001187531">
    <property type="component" value="Unassembled WGS sequence"/>
</dbReference>
<dbReference type="SUPFAM" id="SSF53098">
    <property type="entry name" value="Ribonuclease H-like"/>
    <property type="match status" value="1"/>
</dbReference>
<accession>A0AA88L245</accession>
<name>A0AA88L245_ARTSF</name>
<dbReference type="InterPro" id="IPR050951">
    <property type="entry name" value="Retrovirus_Pol_polyprotein"/>
</dbReference>
<evidence type="ECO:0000313" key="4">
    <source>
        <dbReference type="EMBL" id="KAK2710369.1"/>
    </source>
</evidence>
<dbReference type="InterPro" id="IPR043128">
    <property type="entry name" value="Rev_trsase/Diguanyl_cyclase"/>
</dbReference>
<protein>
    <recommendedName>
        <fullName evidence="1">RNA-directed DNA polymerase</fullName>
        <ecNumber evidence="1">2.7.7.49</ecNumber>
    </recommendedName>
</protein>
<feature type="domain" description="Reverse transcriptase/retrotransposon-derived protein RNase H-like" evidence="3">
    <location>
        <begin position="204"/>
        <end position="263"/>
    </location>
</feature>
<dbReference type="GO" id="GO:0003964">
    <property type="term" value="F:RNA-directed DNA polymerase activity"/>
    <property type="evidence" value="ECO:0007669"/>
    <property type="project" value="UniProtKB-EC"/>
</dbReference>
<dbReference type="PANTHER" id="PTHR37984:SF5">
    <property type="entry name" value="PROTEIN NYNRIN-LIKE"/>
    <property type="match status" value="1"/>
</dbReference>
<dbReference type="PANTHER" id="PTHR37984">
    <property type="entry name" value="PROTEIN CBG26694"/>
    <property type="match status" value="1"/>
</dbReference>
<evidence type="ECO:0000256" key="1">
    <source>
        <dbReference type="ARBA" id="ARBA00012493"/>
    </source>
</evidence>
<dbReference type="EC" id="2.7.7.49" evidence="1"/>
<dbReference type="Pfam" id="PF17919">
    <property type="entry name" value="RT_RNaseH_2"/>
    <property type="match status" value="1"/>
</dbReference>
<dbReference type="EMBL" id="JAVRJZ010000017">
    <property type="protein sequence ID" value="KAK2710369.1"/>
    <property type="molecule type" value="Genomic_DNA"/>
</dbReference>
<dbReference type="FunFam" id="3.30.70.270:FF:000020">
    <property type="entry name" value="Transposon Tf2-6 polyprotein-like Protein"/>
    <property type="match status" value="1"/>
</dbReference>
<gene>
    <name evidence="4" type="ORF">QYM36_013875</name>
</gene>
<evidence type="ECO:0000313" key="5">
    <source>
        <dbReference type="Proteomes" id="UP001187531"/>
    </source>
</evidence>
<dbReference type="GO" id="GO:0042575">
    <property type="term" value="C:DNA polymerase complex"/>
    <property type="evidence" value="ECO:0007669"/>
    <property type="project" value="UniProtKB-ARBA"/>
</dbReference>
<comment type="caution">
    <text evidence="4">The sequence shown here is derived from an EMBL/GenBank/DDBJ whole genome shotgun (WGS) entry which is preliminary data.</text>
</comment>
<evidence type="ECO:0000256" key="2">
    <source>
        <dbReference type="ARBA" id="ARBA00023268"/>
    </source>
</evidence>
<dbReference type="InterPro" id="IPR041577">
    <property type="entry name" value="RT_RNaseH_2"/>
</dbReference>